<evidence type="ECO:0000256" key="1">
    <source>
        <dbReference type="SAM" id="Coils"/>
    </source>
</evidence>
<sequence>MLNNEQLYTIGASIGSRRPHNSSQVSPPATPLSVQQQEKELLLMPASASAAAPAAADAAAAAAAGAGSKRFIQEGVHSARMPDMLATPRESSALESAKALIERQKEKIEELSQTVFMLQQGRGEQEQRLQQDLVGYVQENQRLRLQLDALKGDLQALEYRRTKGDNELQTLVETLAAAEKAVAERDALIRRLQSADKTAENERLKEEQQRLLHRLSKLQKLVGASGEGDAEGRSAQDLAGDLVRVQRDIELHRGTTRQLGNTIEELRVSKMCLVQSEADLLEGQKLIEEQRAEIQRLYKIVEALNREKALVPPVVLTLPKYLRGVGEAQLEALSNKLSLILQALQRERQTTTEDDAEDRTSFALVQQRMFEEQQALLK</sequence>
<proteinExistence type="predicted"/>
<evidence type="ECO:0000256" key="2">
    <source>
        <dbReference type="SAM" id="MobiDB-lite"/>
    </source>
</evidence>
<evidence type="ECO:0000313" key="3">
    <source>
        <dbReference type="EMBL" id="CDI81417.1"/>
    </source>
</evidence>
<keyword evidence="1" id="KW-0175">Coiled coil</keyword>
<dbReference type="OMA" id="MCLVQSE"/>
<protein>
    <submittedName>
        <fullName evidence="3">Uncharacterized protein</fullName>
    </submittedName>
</protein>
<feature type="region of interest" description="Disordered" evidence="2">
    <location>
        <begin position="12"/>
        <end position="35"/>
    </location>
</feature>
<gene>
    <name evidence="3" type="ORF">EAH_00060890</name>
</gene>
<name>U6GP98_EIMAC</name>
<dbReference type="GeneID" id="25274159"/>
<dbReference type="EMBL" id="HG671630">
    <property type="protein sequence ID" value="CDI81417.1"/>
    <property type="molecule type" value="Genomic_DNA"/>
</dbReference>
<reference evidence="3" key="2">
    <citation type="submission" date="2013-10" db="EMBL/GenBank/DDBJ databases">
        <authorList>
            <person name="Aslett M."/>
        </authorList>
    </citation>
    <scope>NUCLEOTIDE SEQUENCE</scope>
    <source>
        <strain evidence="3">Houghton</strain>
    </source>
</reference>
<feature type="coiled-coil region" evidence="1">
    <location>
        <begin position="287"/>
        <end position="350"/>
    </location>
</feature>
<dbReference type="Proteomes" id="UP000018050">
    <property type="component" value="Unassembled WGS sequence"/>
</dbReference>
<dbReference type="RefSeq" id="XP_013248858.1">
    <property type="nucleotide sequence ID" value="XM_013393404.1"/>
</dbReference>
<feature type="coiled-coil region" evidence="1">
    <location>
        <begin position="91"/>
        <end position="221"/>
    </location>
</feature>
<dbReference type="VEuPathDB" id="ToxoDB:EAH_00060890"/>
<organism evidence="3 4">
    <name type="scientific">Eimeria acervulina</name>
    <name type="common">Coccidian parasite</name>
    <dbReference type="NCBI Taxonomy" id="5801"/>
    <lineage>
        <taxon>Eukaryota</taxon>
        <taxon>Sar</taxon>
        <taxon>Alveolata</taxon>
        <taxon>Apicomplexa</taxon>
        <taxon>Conoidasida</taxon>
        <taxon>Coccidia</taxon>
        <taxon>Eucoccidiorida</taxon>
        <taxon>Eimeriorina</taxon>
        <taxon>Eimeriidae</taxon>
        <taxon>Eimeria</taxon>
    </lineage>
</organism>
<keyword evidence="4" id="KW-1185">Reference proteome</keyword>
<feature type="compositionally biased region" description="Polar residues" evidence="2">
    <location>
        <begin position="21"/>
        <end position="35"/>
    </location>
</feature>
<feature type="non-terminal residue" evidence="3">
    <location>
        <position position="378"/>
    </location>
</feature>
<dbReference type="OrthoDB" id="347457at2759"/>
<accession>U6GP98</accession>
<evidence type="ECO:0000313" key="4">
    <source>
        <dbReference type="Proteomes" id="UP000018050"/>
    </source>
</evidence>
<dbReference type="AlphaFoldDB" id="U6GP98"/>
<reference evidence="3" key="1">
    <citation type="submission" date="2013-10" db="EMBL/GenBank/DDBJ databases">
        <title>Genomic analysis of the causative agents of coccidiosis in chickens.</title>
        <authorList>
            <person name="Reid A.J."/>
            <person name="Blake D."/>
            <person name="Billington K."/>
            <person name="Browne H."/>
            <person name="Dunn M."/>
            <person name="Hung S."/>
            <person name="Kawahara F."/>
            <person name="Miranda-Saavedra D."/>
            <person name="Mourier T."/>
            <person name="Nagra H."/>
            <person name="Otto T.D."/>
            <person name="Rawlings N."/>
            <person name="Sanchez A."/>
            <person name="Sanders M."/>
            <person name="Subramaniam C."/>
            <person name="Tay Y."/>
            <person name="Dear P."/>
            <person name="Doerig C."/>
            <person name="Gruber A."/>
            <person name="Parkinson J."/>
            <person name="Shirley M."/>
            <person name="Wan K.L."/>
            <person name="Berriman M."/>
            <person name="Tomley F."/>
            <person name="Pain A."/>
        </authorList>
    </citation>
    <scope>NUCLEOTIDE SEQUENCE</scope>
    <source>
        <strain evidence="3">Houghton</strain>
    </source>
</reference>